<dbReference type="Proteomes" id="UP000798662">
    <property type="component" value="Chromosome 1"/>
</dbReference>
<protein>
    <submittedName>
        <fullName evidence="1">Uncharacterized protein</fullName>
    </submittedName>
</protein>
<dbReference type="EMBL" id="CM020618">
    <property type="protein sequence ID" value="KAK1858509.1"/>
    <property type="molecule type" value="Genomic_DNA"/>
</dbReference>
<name>A0ACC3BKM6_PYRYE</name>
<evidence type="ECO:0000313" key="2">
    <source>
        <dbReference type="Proteomes" id="UP000798662"/>
    </source>
</evidence>
<reference evidence="1" key="1">
    <citation type="submission" date="2019-11" db="EMBL/GenBank/DDBJ databases">
        <title>Nori genome reveals adaptations in red seaweeds to the harsh intertidal environment.</title>
        <authorList>
            <person name="Wang D."/>
            <person name="Mao Y."/>
        </authorList>
    </citation>
    <scope>NUCLEOTIDE SEQUENCE</scope>
    <source>
        <tissue evidence="1">Gametophyte</tissue>
    </source>
</reference>
<accession>A0ACC3BKM6</accession>
<comment type="caution">
    <text evidence="1">The sequence shown here is derived from an EMBL/GenBank/DDBJ whole genome shotgun (WGS) entry which is preliminary data.</text>
</comment>
<keyword evidence="2" id="KW-1185">Reference proteome</keyword>
<proteinExistence type="predicted"/>
<gene>
    <name evidence="1" type="ORF">I4F81_001110</name>
</gene>
<sequence length="145" mass="15162">MGHWGGRGGEGGRRHPLAAAGQQRQAGRPPWRRGGSGRGLGGRRAQGGPTRRSLVAYRYAPASRGGSGRVGAAVGSPPASRHPPRPSPPPTPPLCPSHALRLVHAWTTAATTTANATKRPPPPPFFFVLLSVADWSCLFLFRGGP</sequence>
<organism evidence="1 2">
    <name type="scientific">Pyropia yezoensis</name>
    <name type="common">Susabi-nori</name>
    <name type="synonym">Porphyra yezoensis</name>
    <dbReference type="NCBI Taxonomy" id="2788"/>
    <lineage>
        <taxon>Eukaryota</taxon>
        <taxon>Rhodophyta</taxon>
        <taxon>Bangiophyceae</taxon>
        <taxon>Bangiales</taxon>
        <taxon>Bangiaceae</taxon>
        <taxon>Pyropia</taxon>
    </lineage>
</organism>
<evidence type="ECO:0000313" key="1">
    <source>
        <dbReference type="EMBL" id="KAK1858509.1"/>
    </source>
</evidence>